<protein>
    <submittedName>
        <fullName evidence="8">Uncharacterized protein</fullName>
    </submittedName>
</protein>
<keyword evidence="9" id="KW-1185">Reference proteome</keyword>
<keyword evidence="5 6" id="KW-0349">Heme</keyword>
<dbReference type="GO" id="GO:0005506">
    <property type="term" value="F:iron ion binding"/>
    <property type="evidence" value="ECO:0007669"/>
    <property type="project" value="InterPro"/>
</dbReference>
<dbReference type="InterPro" id="IPR002401">
    <property type="entry name" value="Cyt_P450_E_grp-I"/>
</dbReference>
<dbReference type="PANTHER" id="PTHR24305">
    <property type="entry name" value="CYTOCHROME P450"/>
    <property type="match status" value="1"/>
</dbReference>
<dbReference type="InterPro" id="IPR001128">
    <property type="entry name" value="Cyt_P450"/>
</dbReference>
<dbReference type="Proteomes" id="UP000249363">
    <property type="component" value="Unassembled WGS sequence"/>
</dbReference>
<evidence type="ECO:0000256" key="7">
    <source>
        <dbReference type="SAM" id="Phobius"/>
    </source>
</evidence>
<dbReference type="Gene3D" id="1.10.630.10">
    <property type="entry name" value="Cytochrome P450"/>
    <property type="match status" value="1"/>
</dbReference>
<gene>
    <name evidence="8" type="ORF">BHQ10_007883</name>
</gene>
<dbReference type="GO" id="GO:0020037">
    <property type="term" value="F:heme binding"/>
    <property type="evidence" value="ECO:0007669"/>
    <property type="project" value="InterPro"/>
</dbReference>
<keyword evidence="2 5" id="KW-0479">Metal-binding</keyword>
<dbReference type="InterPro" id="IPR036396">
    <property type="entry name" value="Cyt_P450_sf"/>
</dbReference>
<dbReference type="OrthoDB" id="3934656at2759"/>
<keyword evidence="7" id="KW-0472">Membrane</keyword>
<dbReference type="PRINTS" id="PR00385">
    <property type="entry name" value="P450"/>
</dbReference>
<evidence type="ECO:0000256" key="4">
    <source>
        <dbReference type="ARBA" id="ARBA00023004"/>
    </source>
</evidence>
<dbReference type="PANTHER" id="PTHR24305:SF190">
    <property type="entry name" value="P450, PUTATIVE (EUROFUNG)-RELATED"/>
    <property type="match status" value="1"/>
</dbReference>
<keyword evidence="6" id="KW-0503">Monooxygenase</keyword>
<dbReference type="InterPro" id="IPR050121">
    <property type="entry name" value="Cytochrome_P450_monoxygenase"/>
</dbReference>
<feature type="binding site" description="axial binding residue" evidence="5">
    <location>
        <position position="451"/>
    </location>
    <ligand>
        <name>heme</name>
        <dbReference type="ChEBI" id="CHEBI:30413"/>
    </ligand>
    <ligandPart>
        <name>Fe</name>
        <dbReference type="ChEBI" id="CHEBI:18248"/>
    </ligandPart>
</feature>
<evidence type="ECO:0000256" key="1">
    <source>
        <dbReference type="ARBA" id="ARBA00001971"/>
    </source>
</evidence>
<evidence type="ECO:0000313" key="9">
    <source>
        <dbReference type="Proteomes" id="UP000249363"/>
    </source>
</evidence>
<organism evidence="8 9">
    <name type="scientific">Talaromyces amestolkiae</name>
    <dbReference type="NCBI Taxonomy" id="1196081"/>
    <lineage>
        <taxon>Eukaryota</taxon>
        <taxon>Fungi</taxon>
        <taxon>Dikarya</taxon>
        <taxon>Ascomycota</taxon>
        <taxon>Pezizomycotina</taxon>
        <taxon>Eurotiomycetes</taxon>
        <taxon>Eurotiomycetidae</taxon>
        <taxon>Eurotiales</taxon>
        <taxon>Trichocomaceae</taxon>
        <taxon>Talaromyces</taxon>
        <taxon>Talaromyces sect. Talaromyces</taxon>
    </lineage>
</organism>
<reference evidence="8 9" key="1">
    <citation type="journal article" date="2017" name="Biotechnol. Biofuels">
        <title>Differential beta-glucosidase expression as a function of carbon source availability in Talaromyces amestolkiae: a genomic and proteomic approach.</title>
        <authorList>
            <person name="de Eugenio L.I."/>
            <person name="Mendez-Liter J.A."/>
            <person name="Nieto-Dominguez M."/>
            <person name="Alonso L."/>
            <person name="Gil-Munoz J."/>
            <person name="Barriuso J."/>
            <person name="Prieto A."/>
            <person name="Martinez M.J."/>
        </authorList>
    </citation>
    <scope>NUCLEOTIDE SEQUENCE [LARGE SCALE GENOMIC DNA]</scope>
    <source>
        <strain evidence="8 9">CIB</strain>
    </source>
</reference>
<dbReference type="GeneID" id="63797098"/>
<sequence length="505" mass="57075">MLGNSIPENLNTATFLYAGIACLVIVLCLRPILYFSSSPIKGVPGPFLAKYTRLWELLSVVEGNFHQKAIDLHKKYGPVVRISPNKYDFDSVEAVKIIYSLTKTFPKSAYYEAFADPHRKTLFNCRDVGEHSKSRRSMASLYTMTTMRSYEFAVDNQTAVLQEKMMQLARDKKKVSLPQLLQLYAFDVIGEITFGKSFSLLHNESSSPYFYLIDMLDKTFWLSAKLGILPELWPSLLKILQMTNATSPVALNNIAIEQLDKFRRQENEESWNEHAEPFIAKVIKLEKEGKMTNWDAVSVCANNIVAGSDTTAITLNSALYHIYTNEQVLTRLRQELNILEGEGKISNPITFQEAQSIPYLQAIVKEAMRVHPAVGVPLARTVPEGGQLINGIFFPEGTEVGVNAWALNYNKDVYGPDADQFNPDRWLISNPKVEMNSTISLFAFGAGSRTCIGKNISLLEMYKVLPQIVRNFDIHIDVSARPWKLACSWFVKQTYLASLTPRQRV</sequence>
<evidence type="ECO:0000256" key="5">
    <source>
        <dbReference type="PIRSR" id="PIRSR602401-1"/>
    </source>
</evidence>
<proteinExistence type="inferred from homology"/>
<dbReference type="SUPFAM" id="SSF48264">
    <property type="entry name" value="Cytochrome P450"/>
    <property type="match status" value="1"/>
</dbReference>
<evidence type="ECO:0000256" key="6">
    <source>
        <dbReference type="RuleBase" id="RU000461"/>
    </source>
</evidence>
<keyword evidence="3 6" id="KW-0560">Oxidoreductase</keyword>
<dbReference type="PROSITE" id="PS00086">
    <property type="entry name" value="CYTOCHROME_P450"/>
    <property type="match status" value="1"/>
</dbReference>
<comment type="similarity">
    <text evidence="6">Belongs to the cytochrome P450 family.</text>
</comment>
<dbReference type="AlphaFoldDB" id="A0A364L847"/>
<comment type="cofactor">
    <cofactor evidence="1 5">
        <name>heme</name>
        <dbReference type="ChEBI" id="CHEBI:30413"/>
    </cofactor>
</comment>
<keyword evidence="7" id="KW-1133">Transmembrane helix</keyword>
<feature type="transmembrane region" description="Helical" evidence="7">
    <location>
        <begin position="15"/>
        <end position="33"/>
    </location>
</feature>
<comment type="caution">
    <text evidence="8">The sequence shown here is derived from an EMBL/GenBank/DDBJ whole genome shotgun (WGS) entry which is preliminary data.</text>
</comment>
<dbReference type="EMBL" id="MIKG01000017">
    <property type="protein sequence ID" value="RAO71871.1"/>
    <property type="molecule type" value="Genomic_DNA"/>
</dbReference>
<evidence type="ECO:0000313" key="8">
    <source>
        <dbReference type="EMBL" id="RAO71871.1"/>
    </source>
</evidence>
<dbReference type="InterPro" id="IPR017972">
    <property type="entry name" value="Cyt_P450_CS"/>
</dbReference>
<keyword evidence="4 5" id="KW-0408">Iron</keyword>
<dbReference type="Pfam" id="PF00067">
    <property type="entry name" value="p450"/>
    <property type="match status" value="1"/>
</dbReference>
<dbReference type="PRINTS" id="PR00463">
    <property type="entry name" value="EP450I"/>
</dbReference>
<dbReference type="STRING" id="1196081.A0A364L847"/>
<name>A0A364L847_TALAM</name>
<dbReference type="GO" id="GO:0016705">
    <property type="term" value="F:oxidoreductase activity, acting on paired donors, with incorporation or reduction of molecular oxygen"/>
    <property type="evidence" value="ECO:0007669"/>
    <property type="project" value="InterPro"/>
</dbReference>
<dbReference type="RefSeq" id="XP_040736386.1">
    <property type="nucleotide sequence ID" value="XM_040880627.1"/>
</dbReference>
<evidence type="ECO:0000256" key="2">
    <source>
        <dbReference type="ARBA" id="ARBA00022723"/>
    </source>
</evidence>
<accession>A0A364L847</accession>
<keyword evidence="7" id="KW-0812">Transmembrane</keyword>
<dbReference type="CDD" id="cd11060">
    <property type="entry name" value="CYP57A1-like"/>
    <property type="match status" value="1"/>
</dbReference>
<evidence type="ECO:0000256" key="3">
    <source>
        <dbReference type="ARBA" id="ARBA00023002"/>
    </source>
</evidence>
<dbReference type="GO" id="GO:0004497">
    <property type="term" value="F:monooxygenase activity"/>
    <property type="evidence" value="ECO:0007669"/>
    <property type="project" value="UniProtKB-KW"/>
</dbReference>